<dbReference type="AlphaFoldDB" id="A0A6A5VS38"/>
<feature type="binding site" evidence="4">
    <location>
        <begin position="13"/>
        <end position="18"/>
    </location>
    <ligand>
        <name>substrate</name>
    </ligand>
</feature>
<gene>
    <name evidence="5" type="ORF">BU23DRAFT_1448</name>
</gene>
<accession>A0A6A5VS38</accession>
<evidence type="ECO:0000256" key="2">
    <source>
        <dbReference type="ARBA" id="ARBA00023239"/>
    </source>
</evidence>
<feature type="active site" description="Proton acceptor" evidence="3">
    <location>
        <position position="94"/>
    </location>
</feature>
<evidence type="ECO:0000256" key="1">
    <source>
        <dbReference type="ARBA" id="ARBA00012346"/>
    </source>
</evidence>
<keyword evidence="2" id="KW-0456">Lyase</keyword>
<dbReference type="CDD" id="cd06661">
    <property type="entry name" value="GGCT_like"/>
    <property type="match status" value="1"/>
</dbReference>
<evidence type="ECO:0000256" key="4">
    <source>
        <dbReference type="PIRSR" id="PIRSR617939-2"/>
    </source>
</evidence>
<dbReference type="PANTHER" id="PTHR12935:SF0">
    <property type="entry name" value="GAMMA-GLUTAMYLCYCLOTRANSFERASE"/>
    <property type="match status" value="1"/>
</dbReference>
<dbReference type="PANTHER" id="PTHR12935">
    <property type="entry name" value="GAMMA-GLUTAMYLCYCLOTRANSFERASE"/>
    <property type="match status" value="1"/>
</dbReference>
<evidence type="ECO:0000256" key="3">
    <source>
        <dbReference type="PIRSR" id="PIRSR617939-1"/>
    </source>
</evidence>
<dbReference type="Proteomes" id="UP000800036">
    <property type="component" value="Unassembled WGS sequence"/>
</dbReference>
<organism evidence="5 6">
    <name type="scientific">Bimuria novae-zelandiae CBS 107.79</name>
    <dbReference type="NCBI Taxonomy" id="1447943"/>
    <lineage>
        <taxon>Eukaryota</taxon>
        <taxon>Fungi</taxon>
        <taxon>Dikarya</taxon>
        <taxon>Ascomycota</taxon>
        <taxon>Pezizomycotina</taxon>
        <taxon>Dothideomycetes</taxon>
        <taxon>Pleosporomycetidae</taxon>
        <taxon>Pleosporales</taxon>
        <taxon>Massarineae</taxon>
        <taxon>Didymosphaeriaceae</taxon>
        <taxon>Bimuria</taxon>
    </lineage>
</organism>
<dbReference type="GO" id="GO:0003839">
    <property type="term" value="F:gamma-glutamylcyclotransferase activity"/>
    <property type="evidence" value="ECO:0007669"/>
    <property type="project" value="UniProtKB-EC"/>
</dbReference>
<proteinExistence type="predicted"/>
<dbReference type="InterPro" id="IPR017939">
    <property type="entry name" value="G-Glutamylcylcotransferase"/>
</dbReference>
<dbReference type="OrthoDB" id="2924818at2759"/>
<name>A0A6A5VS38_9PLEO</name>
<evidence type="ECO:0000313" key="6">
    <source>
        <dbReference type="Proteomes" id="UP000800036"/>
    </source>
</evidence>
<dbReference type="EMBL" id="ML976656">
    <property type="protein sequence ID" value="KAF1980061.1"/>
    <property type="molecule type" value="Genomic_DNA"/>
</dbReference>
<dbReference type="EC" id="4.3.2.9" evidence="1"/>
<dbReference type="Gene3D" id="3.10.490.10">
    <property type="entry name" value="Gamma-glutamyl cyclotransferase-like"/>
    <property type="match status" value="1"/>
</dbReference>
<keyword evidence="6" id="KW-1185">Reference proteome</keyword>
<reference evidence="5" key="1">
    <citation type="journal article" date="2020" name="Stud. Mycol.">
        <title>101 Dothideomycetes genomes: a test case for predicting lifestyles and emergence of pathogens.</title>
        <authorList>
            <person name="Haridas S."/>
            <person name="Albert R."/>
            <person name="Binder M."/>
            <person name="Bloem J."/>
            <person name="Labutti K."/>
            <person name="Salamov A."/>
            <person name="Andreopoulos B."/>
            <person name="Baker S."/>
            <person name="Barry K."/>
            <person name="Bills G."/>
            <person name="Bluhm B."/>
            <person name="Cannon C."/>
            <person name="Castanera R."/>
            <person name="Culley D."/>
            <person name="Daum C."/>
            <person name="Ezra D."/>
            <person name="Gonzalez J."/>
            <person name="Henrissat B."/>
            <person name="Kuo A."/>
            <person name="Liang C."/>
            <person name="Lipzen A."/>
            <person name="Lutzoni F."/>
            <person name="Magnuson J."/>
            <person name="Mondo S."/>
            <person name="Nolan M."/>
            <person name="Ohm R."/>
            <person name="Pangilinan J."/>
            <person name="Park H.-J."/>
            <person name="Ramirez L."/>
            <person name="Alfaro M."/>
            <person name="Sun H."/>
            <person name="Tritt A."/>
            <person name="Yoshinaga Y."/>
            <person name="Zwiers L.-H."/>
            <person name="Turgeon B."/>
            <person name="Goodwin S."/>
            <person name="Spatafora J."/>
            <person name="Crous P."/>
            <person name="Grigoriev I."/>
        </authorList>
    </citation>
    <scope>NUCLEOTIDE SEQUENCE</scope>
    <source>
        <strain evidence="5">CBS 107.79</strain>
    </source>
</reference>
<dbReference type="SUPFAM" id="SSF110857">
    <property type="entry name" value="Gamma-glutamyl cyclotransferase-like"/>
    <property type="match status" value="1"/>
</dbReference>
<evidence type="ECO:0000313" key="5">
    <source>
        <dbReference type="EMBL" id="KAF1980061.1"/>
    </source>
</evidence>
<protein>
    <recommendedName>
        <fullName evidence="1">gamma-glutamylcyclotransferase</fullName>
        <ecNumber evidence="1">4.3.2.9</ecNumber>
    </recommendedName>
</protein>
<dbReference type="InterPro" id="IPR036568">
    <property type="entry name" value="GGCT-like_sf"/>
</dbReference>
<dbReference type="InterPro" id="IPR013024">
    <property type="entry name" value="GGCT-like"/>
</dbReference>
<sequence length="210" mass="23050">MAPPSPAPSPTLYFGFGSNLWLSQMRTRCPSSPYLGIALLPSYTFIINARGYANVVYSLSPQNSSSKESRYAHSVYGLVYALPPTDEAALDRNEGVPTAYTKEYLPCDFWAAPEGGGPVDVSVPPTEKGKPMLVYVDRKRVTGGTPKEEYVFRMNRGIEDALSMGVPRAYVDEVMRKWIPEEKGGKGRKSLEEKAWRQAGAFVDENVGGG</sequence>